<dbReference type="OrthoDB" id="1739659at2"/>
<sequence>MTLNQHIAAIEAWIGVPLAHQYRALLASHGGQFVGELVRFYTADEIIERNDCYEVQLYCPGYLAIGDDSGGRAVVISLQLSSPVVFVVDHGSMTPDDFDFVAESLLDWVSKGCPL</sequence>
<proteinExistence type="predicted"/>
<dbReference type="Proteomes" id="UP000316905">
    <property type="component" value="Unassembled WGS sequence"/>
</dbReference>
<evidence type="ECO:0000259" key="1">
    <source>
        <dbReference type="Pfam" id="PF09346"/>
    </source>
</evidence>
<dbReference type="Pfam" id="PF09346">
    <property type="entry name" value="SMI1_KNR4"/>
    <property type="match status" value="1"/>
</dbReference>
<evidence type="ECO:0000313" key="3">
    <source>
        <dbReference type="Proteomes" id="UP000316905"/>
    </source>
</evidence>
<organism evidence="2 3">
    <name type="scientific">Pseudomonas duriflava</name>
    <dbReference type="NCBI Taxonomy" id="459528"/>
    <lineage>
        <taxon>Bacteria</taxon>
        <taxon>Pseudomonadati</taxon>
        <taxon>Pseudomonadota</taxon>
        <taxon>Gammaproteobacteria</taxon>
        <taxon>Pseudomonadales</taxon>
        <taxon>Pseudomonadaceae</taxon>
        <taxon>Pseudomonas</taxon>
    </lineage>
</organism>
<dbReference type="SUPFAM" id="SSF160631">
    <property type="entry name" value="SMI1/KNR4-like"/>
    <property type="match status" value="1"/>
</dbReference>
<protein>
    <submittedName>
        <fullName evidence="2">SUKH superfamily protein</fullName>
    </submittedName>
</protein>
<dbReference type="EMBL" id="VLKY01000047">
    <property type="protein sequence ID" value="TWI44670.1"/>
    <property type="molecule type" value="Genomic_DNA"/>
</dbReference>
<reference evidence="2 3" key="1">
    <citation type="journal article" date="2015" name="Stand. Genomic Sci.">
        <title>Genomic Encyclopedia of Bacterial and Archaeal Type Strains, Phase III: the genomes of soil and plant-associated and newly described type strains.</title>
        <authorList>
            <person name="Whitman W.B."/>
            <person name="Woyke T."/>
            <person name="Klenk H.P."/>
            <person name="Zhou Y."/>
            <person name="Lilburn T.G."/>
            <person name="Beck B.J."/>
            <person name="De Vos P."/>
            <person name="Vandamme P."/>
            <person name="Eisen J.A."/>
            <person name="Garrity G."/>
            <person name="Hugenholtz P."/>
            <person name="Kyrpides N.C."/>
        </authorList>
    </citation>
    <scope>NUCLEOTIDE SEQUENCE [LARGE SCALE GENOMIC DNA]</scope>
    <source>
        <strain evidence="2 3">CGMCC 1.6858</strain>
    </source>
</reference>
<accession>A0A562PKD5</accession>
<evidence type="ECO:0000313" key="2">
    <source>
        <dbReference type="EMBL" id="TWI44670.1"/>
    </source>
</evidence>
<dbReference type="InterPro" id="IPR037883">
    <property type="entry name" value="Knr4/Smi1-like_sf"/>
</dbReference>
<dbReference type="InterPro" id="IPR018958">
    <property type="entry name" value="Knr4/Smi1-like_dom"/>
</dbReference>
<comment type="caution">
    <text evidence="2">The sequence shown here is derived from an EMBL/GenBank/DDBJ whole genome shotgun (WGS) entry which is preliminary data.</text>
</comment>
<gene>
    <name evidence="2" type="ORF">IQ22_04705</name>
</gene>
<feature type="domain" description="Knr4/Smi1-like" evidence="1">
    <location>
        <begin position="5"/>
        <end position="110"/>
    </location>
</feature>
<keyword evidence="3" id="KW-1185">Reference proteome</keyword>
<dbReference type="AlphaFoldDB" id="A0A562PKD5"/>
<name>A0A562PKD5_9PSED</name>
<dbReference type="RefSeq" id="WP_145146101.1">
    <property type="nucleotide sequence ID" value="NZ_VLKY01000047.1"/>
</dbReference>
<dbReference type="Gene3D" id="3.40.1580.10">
    <property type="entry name" value="SMI1/KNR4-like"/>
    <property type="match status" value="1"/>
</dbReference>